<dbReference type="PIRSF" id="PIRSF004810">
    <property type="entry name" value="ChrA"/>
    <property type="match status" value="1"/>
</dbReference>
<comment type="caution">
    <text evidence="8">The sequence shown here is derived from an EMBL/GenBank/DDBJ whole genome shotgun (WGS) entry which is preliminary data.</text>
</comment>
<dbReference type="AlphaFoldDB" id="A0A1Y1SZN8"/>
<name>A0A1Y1SZN8_9FLAO</name>
<evidence type="ECO:0000256" key="1">
    <source>
        <dbReference type="ARBA" id="ARBA00004651"/>
    </source>
</evidence>
<dbReference type="GO" id="GO:0015109">
    <property type="term" value="F:chromate transmembrane transporter activity"/>
    <property type="evidence" value="ECO:0007669"/>
    <property type="project" value="InterPro"/>
</dbReference>
<feature type="transmembrane region" description="Helical" evidence="7">
    <location>
        <begin position="141"/>
        <end position="156"/>
    </location>
</feature>
<evidence type="ECO:0000256" key="3">
    <source>
        <dbReference type="ARBA" id="ARBA00022475"/>
    </source>
</evidence>
<dbReference type="NCBIfam" id="TIGR00937">
    <property type="entry name" value="2A51"/>
    <property type="match status" value="1"/>
</dbReference>
<evidence type="ECO:0000256" key="7">
    <source>
        <dbReference type="SAM" id="Phobius"/>
    </source>
</evidence>
<comment type="subcellular location">
    <subcellularLocation>
        <location evidence="1">Cell membrane</location>
        <topology evidence="1">Multi-pass membrane protein</topology>
    </subcellularLocation>
</comment>
<evidence type="ECO:0000313" key="8">
    <source>
        <dbReference type="EMBL" id="ORL44032.1"/>
    </source>
</evidence>
<evidence type="ECO:0000256" key="2">
    <source>
        <dbReference type="ARBA" id="ARBA00005262"/>
    </source>
</evidence>
<evidence type="ECO:0000256" key="6">
    <source>
        <dbReference type="ARBA" id="ARBA00023136"/>
    </source>
</evidence>
<gene>
    <name evidence="8" type="ORF">IIF7_17612</name>
</gene>
<keyword evidence="5 7" id="KW-1133">Transmembrane helix</keyword>
<dbReference type="Pfam" id="PF02417">
    <property type="entry name" value="Chromate_transp"/>
    <property type="match status" value="2"/>
</dbReference>
<feature type="transmembrane region" description="Helical" evidence="7">
    <location>
        <begin position="253"/>
        <end position="273"/>
    </location>
</feature>
<dbReference type="PANTHER" id="PTHR33567">
    <property type="entry name" value="CHROMATE ION TRANSPORTER (EUROFUNG)"/>
    <property type="match status" value="1"/>
</dbReference>
<dbReference type="GO" id="GO:0005886">
    <property type="term" value="C:plasma membrane"/>
    <property type="evidence" value="ECO:0007669"/>
    <property type="project" value="UniProtKB-SubCell"/>
</dbReference>
<dbReference type="InterPro" id="IPR003370">
    <property type="entry name" value="Chromate_transpt"/>
</dbReference>
<keyword evidence="3" id="KW-1003">Cell membrane</keyword>
<evidence type="ECO:0000256" key="5">
    <source>
        <dbReference type="ARBA" id="ARBA00022989"/>
    </source>
</evidence>
<proteinExistence type="inferred from homology"/>
<keyword evidence="4 7" id="KW-0812">Transmembrane</keyword>
<reference evidence="8 9" key="1">
    <citation type="submission" date="2013-04" db="EMBL/GenBank/DDBJ databases">
        <title>Zunongwangia sp. 22II14-10F7 Genome Sequencing.</title>
        <authorList>
            <person name="Lai Q."/>
            <person name="Shao Z."/>
        </authorList>
    </citation>
    <scope>NUCLEOTIDE SEQUENCE [LARGE SCALE GENOMIC DNA]</scope>
    <source>
        <strain evidence="8 9">22II14-10F7</strain>
    </source>
</reference>
<evidence type="ECO:0000313" key="9">
    <source>
        <dbReference type="Proteomes" id="UP000192746"/>
    </source>
</evidence>
<protein>
    <submittedName>
        <fullName evidence="8">Chromate transporter</fullName>
    </submittedName>
</protein>
<dbReference type="STRING" id="1185767.IIF7_17612"/>
<dbReference type="InterPro" id="IPR014047">
    <property type="entry name" value="Chr_Tranpt_l_chain"/>
</dbReference>
<keyword evidence="6 7" id="KW-0472">Membrane</keyword>
<dbReference type="OrthoDB" id="9788907at2"/>
<feature type="transmembrane region" description="Helical" evidence="7">
    <location>
        <begin position="80"/>
        <end position="103"/>
    </location>
</feature>
<feature type="transmembrane region" description="Helical" evidence="7">
    <location>
        <begin position="410"/>
        <end position="429"/>
    </location>
</feature>
<evidence type="ECO:0000256" key="4">
    <source>
        <dbReference type="ARBA" id="ARBA00022692"/>
    </source>
</evidence>
<feature type="transmembrane region" description="Helical" evidence="7">
    <location>
        <begin position="109"/>
        <end position="129"/>
    </location>
</feature>
<dbReference type="Proteomes" id="UP000192746">
    <property type="component" value="Unassembled WGS sequence"/>
</dbReference>
<organism evidence="8 9">
    <name type="scientific">Zunongwangia atlantica 22II14-10F7</name>
    <dbReference type="NCBI Taxonomy" id="1185767"/>
    <lineage>
        <taxon>Bacteria</taxon>
        <taxon>Pseudomonadati</taxon>
        <taxon>Bacteroidota</taxon>
        <taxon>Flavobacteriia</taxon>
        <taxon>Flavobacteriales</taxon>
        <taxon>Flavobacteriaceae</taxon>
        <taxon>Zunongwangia</taxon>
    </lineage>
</organism>
<accession>A0A1Y1SZN8</accession>
<feature type="transmembrane region" description="Helical" evidence="7">
    <location>
        <begin position="327"/>
        <end position="353"/>
    </location>
</feature>
<dbReference type="PANTHER" id="PTHR33567:SF3">
    <property type="entry name" value="CHROMATE ION TRANSPORTER (EUROFUNG)"/>
    <property type="match status" value="1"/>
</dbReference>
<feature type="transmembrane region" description="Helical" evidence="7">
    <location>
        <begin position="436"/>
        <end position="454"/>
    </location>
</feature>
<dbReference type="RefSeq" id="WP_084843003.1">
    <property type="nucleotide sequence ID" value="NZ_ARYN01000019.1"/>
</dbReference>
<feature type="transmembrane region" description="Helical" evidence="7">
    <location>
        <begin position="223"/>
        <end position="247"/>
    </location>
</feature>
<keyword evidence="9" id="KW-1185">Reference proteome</keyword>
<feature type="transmembrane region" description="Helical" evidence="7">
    <location>
        <begin position="365"/>
        <end position="390"/>
    </location>
</feature>
<dbReference type="EMBL" id="ARYN01000019">
    <property type="protein sequence ID" value="ORL44032.1"/>
    <property type="molecule type" value="Genomic_DNA"/>
</dbReference>
<comment type="similarity">
    <text evidence="2">Belongs to the chromate ion transporter (CHR) (TC 2.A.51) family.</text>
</comment>
<sequence>MEQLPFKEAIKVWIRVAIYSFGGPAGQIAVMHKILVEEKKWISEDRFLHALNYCMLLPGPEAQQLATYIGWLLHRTKGGVTAGILFVIPGFVSILILSILYAAYRDVGIVEAIFFGIKPAVLAIVVGAVIKIGKKAIKNELMFVLAALAFIAIFFFEVDFPYIIIAAGLTGFIGGKLWEEKFHVIKGHRLAEEHKDKDNNENTLIDSKIQPVKPSLKKTFKTIFIFLTLWSLPLLILGLVIGVENIFFSEGLFFSKTAVVTFGGAYAVLAYIAQKAVEDYGWLQSGEMLDGLGMAETTPGPLIQVVQFVGFMGAYRLSGSLDPLTAGILASLMVTWVTFVPCFLFIFTGAPYIEYLRGNKSLTTALSGITAAVVGVVLNLGVWFAIHTLFSEVNEKYLYGARWLIPEWSTVNIGSLIIALIASFVYFILKWDMLKTILISVLSGIIYFFIFKELG</sequence>